<feature type="domain" description="O-antigen ligase-related" evidence="6">
    <location>
        <begin position="194"/>
        <end position="344"/>
    </location>
</feature>
<dbReference type="PANTHER" id="PTHR37422:SF17">
    <property type="entry name" value="O-ANTIGEN LIGASE"/>
    <property type="match status" value="1"/>
</dbReference>
<feature type="transmembrane region" description="Helical" evidence="5">
    <location>
        <begin position="237"/>
        <end position="257"/>
    </location>
</feature>
<sequence length="431" mass="46759">MAETMPAVSPMTARRPARQQRRRVLSYSPNAIAAFIAIFGLTFITPLGSKGALLFLLGGMALVATRPGEVLASLRREWPIVLVALWCVMSFAWSDYTSLTLRYGIQLVLTVTIAVAIGYRLAPMTFVKIVFATSAMGGLASLLLGRARSDGMGYLGIHASKNALADASSVLIIASLAVLVDRRLSMRWRLPALAAMFLGAVLLVMGQSSGALVSTMAVILVFGVIILLQRLTPYMRLVTIALAVVLGAAIAMLLSSLSDELARLFLDVTGKDITLTGRTDLWAVAFGQIAERPLLGVGFQAFWVPGQPLAEQLWADFGIAGRSGFNFHNTLISNAVEIGILATAAQALIFIAAAWACLGWAIRSPSAASVFFALFMVRLFMLMWIEVVYFYQFSAGTAIIIAAICYTHRFRDHIGKPVPRRARRPIRITFR</sequence>
<dbReference type="InterPro" id="IPR007016">
    <property type="entry name" value="O-antigen_ligase-rel_domated"/>
</dbReference>
<keyword evidence="7" id="KW-0436">Ligase</keyword>
<dbReference type="GO" id="GO:0016874">
    <property type="term" value="F:ligase activity"/>
    <property type="evidence" value="ECO:0007669"/>
    <property type="project" value="UniProtKB-KW"/>
</dbReference>
<keyword evidence="8" id="KW-1185">Reference proteome</keyword>
<feature type="transmembrane region" description="Helical" evidence="5">
    <location>
        <begin position="367"/>
        <end position="385"/>
    </location>
</feature>
<name>A0A5C4R271_9RHOB</name>
<evidence type="ECO:0000313" key="8">
    <source>
        <dbReference type="Proteomes" id="UP000304880"/>
    </source>
</evidence>
<feature type="transmembrane region" description="Helical" evidence="5">
    <location>
        <begin position="24"/>
        <end position="44"/>
    </location>
</feature>
<feature type="transmembrane region" description="Helical" evidence="5">
    <location>
        <begin position="211"/>
        <end position="228"/>
    </location>
</feature>
<dbReference type="Proteomes" id="UP000304880">
    <property type="component" value="Unassembled WGS sequence"/>
</dbReference>
<gene>
    <name evidence="7" type="ORF">FHD67_16940</name>
</gene>
<evidence type="ECO:0000256" key="3">
    <source>
        <dbReference type="ARBA" id="ARBA00022989"/>
    </source>
</evidence>
<evidence type="ECO:0000313" key="7">
    <source>
        <dbReference type="EMBL" id="TNH38062.1"/>
    </source>
</evidence>
<feature type="transmembrane region" description="Helical" evidence="5">
    <location>
        <begin position="100"/>
        <end position="119"/>
    </location>
</feature>
<comment type="subcellular location">
    <subcellularLocation>
        <location evidence="1">Membrane</location>
        <topology evidence="1">Multi-pass membrane protein</topology>
    </subcellularLocation>
</comment>
<accession>A0A5C4R271</accession>
<dbReference type="GO" id="GO:0016020">
    <property type="term" value="C:membrane"/>
    <property type="evidence" value="ECO:0007669"/>
    <property type="project" value="UniProtKB-SubCell"/>
</dbReference>
<dbReference type="RefSeq" id="WP_052715405.1">
    <property type="nucleotide sequence ID" value="NZ_VDDC01000039.1"/>
</dbReference>
<feature type="transmembrane region" description="Helical" evidence="5">
    <location>
        <begin position="338"/>
        <end position="360"/>
    </location>
</feature>
<reference evidence="7 8" key="1">
    <citation type="submission" date="2019-06" db="EMBL/GenBank/DDBJ databases">
        <authorList>
            <person name="Li J."/>
        </authorList>
    </citation>
    <scope>NUCLEOTIDE SEQUENCE [LARGE SCALE GENOMIC DNA]</scope>
    <source>
        <strain evidence="7 8">CGMCC 1.8012</strain>
    </source>
</reference>
<keyword evidence="4 5" id="KW-0472">Membrane</keyword>
<proteinExistence type="predicted"/>
<keyword evidence="2 5" id="KW-0812">Transmembrane</keyword>
<organism evidence="7 8">
    <name type="scientific">Paracoccus haeundaensis</name>
    <dbReference type="NCBI Taxonomy" id="225362"/>
    <lineage>
        <taxon>Bacteria</taxon>
        <taxon>Pseudomonadati</taxon>
        <taxon>Pseudomonadota</taxon>
        <taxon>Alphaproteobacteria</taxon>
        <taxon>Rhodobacterales</taxon>
        <taxon>Paracoccaceae</taxon>
        <taxon>Paracoccus</taxon>
    </lineage>
</organism>
<keyword evidence="3 5" id="KW-1133">Transmembrane helix</keyword>
<protein>
    <submittedName>
        <fullName evidence="7">O-antigen ligase family protein</fullName>
    </submittedName>
</protein>
<dbReference type="PANTHER" id="PTHR37422">
    <property type="entry name" value="TEICHURONIC ACID BIOSYNTHESIS PROTEIN TUAE"/>
    <property type="match status" value="1"/>
</dbReference>
<feature type="transmembrane region" description="Helical" evidence="5">
    <location>
        <begin position="164"/>
        <end position="181"/>
    </location>
</feature>
<dbReference type="AlphaFoldDB" id="A0A5C4R271"/>
<evidence type="ECO:0000256" key="5">
    <source>
        <dbReference type="SAM" id="Phobius"/>
    </source>
</evidence>
<feature type="transmembrane region" description="Helical" evidence="5">
    <location>
        <begin position="391"/>
        <end position="410"/>
    </location>
</feature>
<evidence type="ECO:0000259" key="6">
    <source>
        <dbReference type="Pfam" id="PF04932"/>
    </source>
</evidence>
<dbReference type="Pfam" id="PF04932">
    <property type="entry name" value="Wzy_C"/>
    <property type="match status" value="1"/>
</dbReference>
<dbReference type="InterPro" id="IPR051533">
    <property type="entry name" value="WaaL-like"/>
</dbReference>
<comment type="caution">
    <text evidence="7">The sequence shown here is derived from an EMBL/GenBank/DDBJ whole genome shotgun (WGS) entry which is preliminary data.</text>
</comment>
<feature type="transmembrane region" description="Helical" evidence="5">
    <location>
        <begin position="126"/>
        <end position="144"/>
    </location>
</feature>
<evidence type="ECO:0000256" key="4">
    <source>
        <dbReference type="ARBA" id="ARBA00023136"/>
    </source>
</evidence>
<dbReference type="EMBL" id="VDDC01000039">
    <property type="protein sequence ID" value="TNH38062.1"/>
    <property type="molecule type" value="Genomic_DNA"/>
</dbReference>
<evidence type="ECO:0000256" key="2">
    <source>
        <dbReference type="ARBA" id="ARBA00022692"/>
    </source>
</evidence>
<feature type="transmembrane region" description="Helical" evidence="5">
    <location>
        <begin position="188"/>
        <end position="205"/>
    </location>
</feature>
<evidence type="ECO:0000256" key="1">
    <source>
        <dbReference type="ARBA" id="ARBA00004141"/>
    </source>
</evidence>